<keyword evidence="3" id="KW-0812">Transmembrane</keyword>
<comment type="subcellular location">
    <subcellularLocation>
        <location evidence="1">Membrane</location>
        <topology evidence="1">Multi-pass membrane protein</topology>
    </subcellularLocation>
</comment>
<sequence length="127" mass="14023">MEFHPQGQSLASLQLEGQIHDQDQNVSSKESLSLLNEPIRETVLRSVRAVGKKFSHVLFPRKGQELLKEWDLWGPLTLCLILSVMLHRDSKDDGSGDGGPEFAQVFVIFWLGAALVTLNSKLLGGAV</sequence>
<dbReference type="PANTHER" id="PTHR21236">
    <property type="entry name" value="GOLGI MEMBRANE PROTEIN YIP1"/>
    <property type="match status" value="1"/>
</dbReference>
<accession>A0A4E0S2G2</accession>
<evidence type="ECO:0000313" key="6">
    <source>
        <dbReference type="EMBL" id="THD27582.1"/>
    </source>
</evidence>
<evidence type="ECO:0000256" key="5">
    <source>
        <dbReference type="ARBA" id="ARBA00023136"/>
    </source>
</evidence>
<protein>
    <submittedName>
        <fullName evidence="6">Integral membrane protein</fullName>
    </submittedName>
</protein>
<dbReference type="AlphaFoldDB" id="A0A4E0S2G2"/>
<dbReference type="InterPro" id="IPR045231">
    <property type="entry name" value="Yip1/4-like"/>
</dbReference>
<evidence type="ECO:0000256" key="3">
    <source>
        <dbReference type="ARBA" id="ARBA00022692"/>
    </source>
</evidence>
<evidence type="ECO:0000256" key="1">
    <source>
        <dbReference type="ARBA" id="ARBA00004141"/>
    </source>
</evidence>
<gene>
    <name evidence="6" type="ORF">D915_001551</name>
</gene>
<evidence type="ECO:0000256" key="4">
    <source>
        <dbReference type="ARBA" id="ARBA00022989"/>
    </source>
</evidence>
<evidence type="ECO:0000256" key="2">
    <source>
        <dbReference type="ARBA" id="ARBA00010596"/>
    </source>
</evidence>
<keyword evidence="5" id="KW-0472">Membrane</keyword>
<dbReference type="PANTHER" id="PTHR21236:SF1">
    <property type="entry name" value="PROTEIN YIPF6"/>
    <property type="match status" value="1"/>
</dbReference>
<evidence type="ECO:0000313" key="7">
    <source>
        <dbReference type="Proteomes" id="UP000230066"/>
    </source>
</evidence>
<dbReference type="Proteomes" id="UP000230066">
    <property type="component" value="Unassembled WGS sequence"/>
</dbReference>
<dbReference type="GO" id="GO:0016020">
    <property type="term" value="C:membrane"/>
    <property type="evidence" value="ECO:0007669"/>
    <property type="project" value="UniProtKB-SubCell"/>
</dbReference>
<dbReference type="GO" id="GO:0005802">
    <property type="term" value="C:trans-Golgi network"/>
    <property type="evidence" value="ECO:0007669"/>
    <property type="project" value="TreeGrafter"/>
</dbReference>
<organism evidence="6 7">
    <name type="scientific">Fasciola hepatica</name>
    <name type="common">Liver fluke</name>
    <dbReference type="NCBI Taxonomy" id="6192"/>
    <lineage>
        <taxon>Eukaryota</taxon>
        <taxon>Metazoa</taxon>
        <taxon>Spiralia</taxon>
        <taxon>Lophotrochozoa</taxon>
        <taxon>Platyhelminthes</taxon>
        <taxon>Trematoda</taxon>
        <taxon>Digenea</taxon>
        <taxon>Plagiorchiida</taxon>
        <taxon>Echinostomata</taxon>
        <taxon>Echinostomatoidea</taxon>
        <taxon>Fasciolidae</taxon>
        <taxon>Fasciola</taxon>
    </lineage>
</organism>
<name>A0A4E0S2G2_FASHE</name>
<dbReference type="EMBL" id="JXXN02000379">
    <property type="protein sequence ID" value="THD27582.1"/>
    <property type="molecule type" value="Genomic_DNA"/>
</dbReference>
<comment type="caution">
    <text evidence="6">The sequence shown here is derived from an EMBL/GenBank/DDBJ whole genome shotgun (WGS) entry which is preliminary data.</text>
</comment>
<keyword evidence="7" id="KW-1185">Reference proteome</keyword>
<dbReference type="GO" id="GO:0006888">
    <property type="term" value="P:endoplasmic reticulum to Golgi vesicle-mediated transport"/>
    <property type="evidence" value="ECO:0007669"/>
    <property type="project" value="InterPro"/>
</dbReference>
<keyword evidence="4" id="KW-1133">Transmembrane helix</keyword>
<reference evidence="6" key="1">
    <citation type="submission" date="2019-03" db="EMBL/GenBank/DDBJ databases">
        <title>Improved annotation for the trematode Fasciola hepatica.</title>
        <authorList>
            <person name="Choi Y.-J."/>
            <person name="Martin J."/>
            <person name="Mitreva M."/>
        </authorList>
    </citation>
    <scope>NUCLEOTIDE SEQUENCE [LARGE SCALE GENOMIC DNA]</scope>
</reference>
<proteinExistence type="inferred from homology"/>
<comment type="similarity">
    <text evidence="2">Belongs to the YIP1 family.</text>
</comment>